<reference evidence="1 2" key="1">
    <citation type="journal article" date="2020" name="Genes (Basel)">
        <title>Genomic Comparison of Insect Gut Symbionts from Divergent Burkholderia Subclades.</title>
        <authorList>
            <person name="Takeshita K."/>
            <person name="Kikuchi Y."/>
        </authorList>
    </citation>
    <scope>NUCLEOTIDE SEQUENCE [LARGE SCALE GENOMIC DNA]</scope>
    <source>
        <strain evidence="1 2">PGU16</strain>
        <plasmid evidence="1 2">PPGU16_p1</plasmid>
    </source>
</reference>
<keyword evidence="2" id="KW-1185">Reference proteome</keyword>
<accession>A0A7I8BZ34</accession>
<dbReference type="Proteomes" id="UP000510888">
    <property type="component" value="Plasmid PPGU16_p1"/>
</dbReference>
<organism evidence="1 2">
    <name type="scientific">Paraburkholderia largidicola</name>
    <dbReference type="NCBI Taxonomy" id="3014751"/>
    <lineage>
        <taxon>Bacteria</taxon>
        <taxon>Pseudomonadati</taxon>
        <taxon>Pseudomonadota</taxon>
        <taxon>Betaproteobacteria</taxon>
        <taxon>Burkholderiales</taxon>
        <taxon>Burkholderiaceae</taxon>
        <taxon>Paraburkholderia</taxon>
    </lineage>
</organism>
<dbReference type="RefSeq" id="WP_180725605.1">
    <property type="nucleotide sequence ID" value="NZ_AP023176.1"/>
</dbReference>
<evidence type="ECO:0008006" key="3">
    <source>
        <dbReference type="Google" id="ProtNLM"/>
    </source>
</evidence>
<gene>
    <name evidence="1" type="ORF">PPGU16_71330</name>
</gene>
<dbReference type="AlphaFoldDB" id="A0A7I8BZ34"/>
<proteinExistence type="predicted"/>
<dbReference type="KEGG" id="plad:PPGU16_71330"/>
<evidence type="ECO:0000313" key="1">
    <source>
        <dbReference type="EMBL" id="BCF94066.1"/>
    </source>
</evidence>
<geneLocation type="plasmid" evidence="1 2">
    <name>PPGU16_p1</name>
</geneLocation>
<keyword evidence="1" id="KW-0614">Plasmid</keyword>
<sequence length="45" mass="5502">MFAYFFRVIIDLLDRAEHHRRDTYLASAVDIFELERRMRLIESAD</sequence>
<dbReference type="Pfam" id="PF12086">
    <property type="entry name" value="DUF3563"/>
    <property type="match status" value="1"/>
</dbReference>
<name>A0A7I8BZ34_9BURK</name>
<dbReference type="EMBL" id="AP023176">
    <property type="protein sequence ID" value="BCF94066.1"/>
    <property type="molecule type" value="Genomic_DNA"/>
</dbReference>
<protein>
    <recommendedName>
        <fullName evidence="3">DUF3563 domain-containing protein</fullName>
    </recommendedName>
</protein>
<dbReference type="InterPro" id="IPR021946">
    <property type="entry name" value="DUF3563"/>
</dbReference>
<evidence type="ECO:0000313" key="2">
    <source>
        <dbReference type="Proteomes" id="UP000510888"/>
    </source>
</evidence>